<keyword evidence="8" id="KW-0472">Membrane</keyword>
<dbReference type="PANTHER" id="PTHR21666:SF288">
    <property type="entry name" value="CELL DIVISION PROTEIN YTFB"/>
    <property type="match status" value="1"/>
</dbReference>
<dbReference type="EMBL" id="PQFZ01000007">
    <property type="protein sequence ID" value="POR51429.1"/>
    <property type="molecule type" value="Genomic_DNA"/>
</dbReference>
<evidence type="ECO:0000256" key="2">
    <source>
        <dbReference type="ARBA" id="ARBA00022670"/>
    </source>
</evidence>
<organism evidence="10 11">
    <name type="scientific">Bosea psychrotolerans</name>
    <dbReference type="NCBI Taxonomy" id="1871628"/>
    <lineage>
        <taxon>Bacteria</taxon>
        <taxon>Pseudomonadati</taxon>
        <taxon>Pseudomonadota</taxon>
        <taxon>Alphaproteobacteria</taxon>
        <taxon>Hyphomicrobiales</taxon>
        <taxon>Boseaceae</taxon>
        <taxon>Bosea</taxon>
    </lineage>
</organism>
<comment type="caution">
    <text evidence="10">The sequence shown here is derived from an EMBL/GenBank/DDBJ whole genome shotgun (WGS) entry which is preliminary data.</text>
</comment>
<dbReference type="Gene3D" id="2.70.70.10">
    <property type="entry name" value="Glucose Permease (Domain IIA)"/>
    <property type="match status" value="1"/>
</dbReference>
<evidence type="ECO:0000259" key="9">
    <source>
        <dbReference type="Pfam" id="PF01551"/>
    </source>
</evidence>
<dbReference type="RefSeq" id="WP_146055923.1">
    <property type="nucleotide sequence ID" value="NZ_PQFZ01000007.1"/>
</dbReference>
<keyword evidence="8" id="KW-1133">Transmembrane helix</keyword>
<dbReference type="OrthoDB" id="9805070at2"/>
<dbReference type="GO" id="GO:0004222">
    <property type="term" value="F:metalloendopeptidase activity"/>
    <property type="evidence" value="ECO:0007669"/>
    <property type="project" value="TreeGrafter"/>
</dbReference>
<dbReference type="Proteomes" id="UP000236919">
    <property type="component" value="Unassembled WGS sequence"/>
</dbReference>
<keyword evidence="3" id="KW-0479">Metal-binding</keyword>
<comment type="cofactor">
    <cofactor evidence="1">
        <name>Zn(2+)</name>
        <dbReference type="ChEBI" id="CHEBI:29105"/>
    </cofactor>
</comment>
<dbReference type="CDD" id="cd12797">
    <property type="entry name" value="M23_peptidase"/>
    <property type="match status" value="1"/>
</dbReference>
<evidence type="ECO:0000256" key="4">
    <source>
        <dbReference type="ARBA" id="ARBA00022801"/>
    </source>
</evidence>
<sequence length="460" mass="48682">MSSAPSKPQTAAERVAARMKAAKAAEARAAAEAKVAAAEAKAQAQMRKAEAATPGDGKSDKRDKAARLSRPGRPRWTMTIGPATIALVLVAFVLLAGWAAIATSALIFGDKLSARLVAQQSDMQFAYEQKLVVFRTQLDRFARQTRLERDGVEGRIADLMLRQAALEARQAMLTALADQTRVPDGASPVKFGEAGGAPIKAASVQRAAPQSTFTILDPSYPAPERVTYLEHAIDRFEKVQLGSLNGLTQRSQSTLLQLRQAFSEVGLDAEKFVPTAALVRGQVANLLPETKDFGGGPFESNVAQIRRTLSVLGRLRTAANAVPFFRPIPGSAGLMTSSYGTRSDPFTGEARFHAGTDFRSPIGVPVHAGGSGVVQTAGVGGGYGNLVIIDHGNGITTRYGHLSAINVAVGQPVALGTVVGLVGSTGRSTGPHLHYETRINGEPNDPTHFIRVGERIYATQ</sequence>
<evidence type="ECO:0000256" key="7">
    <source>
        <dbReference type="SAM" id="MobiDB-lite"/>
    </source>
</evidence>
<dbReference type="InterPro" id="IPR011055">
    <property type="entry name" value="Dup_hybrid_motif"/>
</dbReference>
<keyword evidence="2" id="KW-0645">Protease</keyword>
<dbReference type="FunFam" id="2.70.70.10:FF:000006">
    <property type="entry name" value="M23 family peptidase"/>
    <property type="match status" value="1"/>
</dbReference>
<gene>
    <name evidence="10" type="ORF">CYD53_107212</name>
</gene>
<reference evidence="10 11" key="1">
    <citation type="submission" date="2018-01" db="EMBL/GenBank/DDBJ databases">
        <title>Genomic Encyclopedia of Type Strains, Phase III (KMG-III): the genomes of soil and plant-associated and newly described type strains.</title>
        <authorList>
            <person name="Whitman W."/>
        </authorList>
    </citation>
    <scope>NUCLEOTIDE SEQUENCE [LARGE SCALE GENOMIC DNA]</scope>
    <source>
        <strain evidence="10 11">1131</strain>
    </source>
</reference>
<evidence type="ECO:0000313" key="10">
    <source>
        <dbReference type="EMBL" id="POR51429.1"/>
    </source>
</evidence>
<evidence type="ECO:0000313" key="11">
    <source>
        <dbReference type="Proteomes" id="UP000236919"/>
    </source>
</evidence>
<keyword evidence="4" id="KW-0378">Hydrolase</keyword>
<name>A0A2S4M9Z2_9HYPH</name>
<dbReference type="PANTHER" id="PTHR21666">
    <property type="entry name" value="PEPTIDASE-RELATED"/>
    <property type="match status" value="1"/>
</dbReference>
<feature type="region of interest" description="Disordered" evidence="7">
    <location>
        <begin position="43"/>
        <end position="73"/>
    </location>
</feature>
<dbReference type="SUPFAM" id="SSF51261">
    <property type="entry name" value="Duplicated hybrid motif"/>
    <property type="match status" value="1"/>
</dbReference>
<accession>A0A2S4M9Z2</accession>
<protein>
    <submittedName>
        <fullName evidence="10">Peptidase M23-like protein</fullName>
    </submittedName>
</protein>
<dbReference type="InterPro" id="IPR050570">
    <property type="entry name" value="Cell_wall_metabolism_enzyme"/>
</dbReference>
<evidence type="ECO:0000256" key="3">
    <source>
        <dbReference type="ARBA" id="ARBA00022723"/>
    </source>
</evidence>
<dbReference type="Pfam" id="PF01551">
    <property type="entry name" value="Peptidase_M23"/>
    <property type="match status" value="1"/>
</dbReference>
<keyword evidence="6" id="KW-0482">Metalloprotease</keyword>
<keyword evidence="11" id="KW-1185">Reference proteome</keyword>
<feature type="compositionally biased region" description="Basic and acidic residues" evidence="7">
    <location>
        <begin position="57"/>
        <end position="66"/>
    </location>
</feature>
<dbReference type="GO" id="GO:0006508">
    <property type="term" value="P:proteolysis"/>
    <property type="evidence" value="ECO:0007669"/>
    <property type="project" value="UniProtKB-KW"/>
</dbReference>
<dbReference type="AlphaFoldDB" id="A0A2S4M9Z2"/>
<dbReference type="GO" id="GO:0046872">
    <property type="term" value="F:metal ion binding"/>
    <property type="evidence" value="ECO:0007669"/>
    <property type="project" value="UniProtKB-KW"/>
</dbReference>
<feature type="domain" description="M23ase beta-sheet core" evidence="9">
    <location>
        <begin position="351"/>
        <end position="446"/>
    </location>
</feature>
<evidence type="ECO:0000256" key="8">
    <source>
        <dbReference type="SAM" id="Phobius"/>
    </source>
</evidence>
<evidence type="ECO:0000256" key="1">
    <source>
        <dbReference type="ARBA" id="ARBA00001947"/>
    </source>
</evidence>
<feature type="transmembrane region" description="Helical" evidence="8">
    <location>
        <begin position="76"/>
        <end position="101"/>
    </location>
</feature>
<evidence type="ECO:0000256" key="5">
    <source>
        <dbReference type="ARBA" id="ARBA00022833"/>
    </source>
</evidence>
<keyword evidence="8" id="KW-0812">Transmembrane</keyword>
<evidence type="ECO:0000256" key="6">
    <source>
        <dbReference type="ARBA" id="ARBA00023049"/>
    </source>
</evidence>
<proteinExistence type="predicted"/>
<dbReference type="InterPro" id="IPR016047">
    <property type="entry name" value="M23ase_b-sheet_dom"/>
</dbReference>
<keyword evidence="5" id="KW-0862">Zinc</keyword>